<reference evidence="1" key="1">
    <citation type="journal article" date="2023" name="Science">
        <title>Genome structures resolve the early diversification of teleost fishes.</title>
        <authorList>
            <person name="Parey E."/>
            <person name="Louis A."/>
            <person name="Montfort J."/>
            <person name="Bouchez O."/>
            <person name="Roques C."/>
            <person name="Iampietro C."/>
            <person name="Lluch J."/>
            <person name="Castinel A."/>
            <person name="Donnadieu C."/>
            <person name="Desvignes T."/>
            <person name="Floi Bucao C."/>
            <person name="Jouanno E."/>
            <person name="Wen M."/>
            <person name="Mejri S."/>
            <person name="Dirks R."/>
            <person name="Jansen H."/>
            <person name="Henkel C."/>
            <person name="Chen W.J."/>
            <person name="Zahm M."/>
            <person name="Cabau C."/>
            <person name="Klopp C."/>
            <person name="Thompson A.W."/>
            <person name="Robinson-Rechavi M."/>
            <person name="Braasch I."/>
            <person name="Lecointre G."/>
            <person name="Bobe J."/>
            <person name="Postlethwait J.H."/>
            <person name="Berthelot C."/>
            <person name="Roest Crollius H."/>
            <person name="Guiguen Y."/>
        </authorList>
    </citation>
    <scope>NUCLEOTIDE SEQUENCE</scope>
    <source>
        <strain evidence="1">NC1722</strain>
    </source>
</reference>
<gene>
    <name evidence="1" type="ORF">AAFF_G00376700</name>
</gene>
<evidence type="ECO:0000313" key="2">
    <source>
        <dbReference type="Proteomes" id="UP001221898"/>
    </source>
</evidence>
<dbReference type="AlphaFoldDB" id="A0AAD7WMQ0"/>
<protein>
    <submittedName>
        <fullName evidence="1">Uncharacterized protein</fullName>
    </submittedName>
</protein>
<name>A0AAD7WMQ0_9TELE</name>
<dbReference type="EMBL" id="JAINUG010000068">
    <property type="protein sequence ID" value="KAJ8401699.1"/>
    <property type="molecule type" value="Genomic_DNA"/>
</dbReference>
<organism evidence="1 2">
    <name type="scientific">Aldrovandia affinis</name>
    <dbReference type="NCBI Taxonomy" id="143900"/>
    <lineage>
        <taxon>Eukaryota</taxon>
        <taxon>Metazoa</taxon>
        <taxon>Chordata</taxon>
        <taxon>Craniata</taxon>
        <taxon>Vertebrata</taxon>
        <taxon>Euteleostomi</taxon>
        <taxon>Actinopterygii</taxon>
        <taxon>Neopterygii</taxon>
        <taxon>Teleostei</taxon>
        <taxon>Notacanthiformes</taxon>
        <taxon>Halosauridae</taxon>
        <taxon>Aldrovandia</taxon>
    </lineage>
</organism>
<accession>A0AAD7WMQ0</accession>
<proteinExistence type="predicted"/>
<dbReference type="Proteomes" id="UP001221898">
    <property type="component" value="Unassembled WGS sequence"/>
</dbReference>
<evidence type="ECO:0000313" key="1">
    <source>
        <dbReference type="EMBL" id="KAJ8401699.1"/>
    </source>
</evidence>
<comment type="caution">
    <text evidence="1">The sequence shown here is derived from an EMBL/GenBank/DDBJ whole genome shotgun (WGS) entry which is preliminary data.</text>
</comment>
<sequence>MARLQKRLLLRETLTLTTERLFVFGEAKPRELGSLGSRLAGWRAGEQLYLGWLPAAEEEEERARAEGGECSEKSLGHAGKAVLHFAEDLA</sequence>
<keyword evidence="2" id="KW-1185">Reference proteome</keyword>